<evidence type="ECO:0008006" key="4">
    <source>
        <dbReference type="Google" id="ProtNLM"/>
    </source>
</evidence>
<evidence type="ECO:0000313" key="3">
    <source>
        <dbReference type="Proteomes" id="UP000075221"/>
    </source>
</evidence>
<feature type="region of interest" description="Disordered" evidence="1">
    <location>
        <begin position="1"/>
        <end position="62"/>
    </location>
</feature>
<reference evidence="2 3" key="1">
    <citation type="submission" date="2016-02" db="EMBL/GenBank/DDBJ databases">
        <title>Complete Genome Sequence of Propionibacterium acidipropionici ATCC 55737.</title>
        <authorList>
            <person name="Luna Flores C.H."/>
            <person name="Nielsen L.K."/>
            <person name="Marcellin E."/>
        </authorList>
    </citation>
    <scope>NUCLEOTIDE SEQUENCE [LARGE SCALE GENOMIC DNA]</scope>
    <source>
        <strain evidence="2 3">ATCC 55737</strain>
    </source>
</reference>
<accession>A0AAC9AMJ4</accession>
<evidence type="ECO:0000313" key="2">
    <source>
        <dbReference type="EMBL" id="AMS04105.1"/>
    </source>
</evidence>
<evidence type="ECO:0000256" key="1">
    <source>
        <dbReference type="SAM" id="MobiDB-lite"/>
    </source>
</evidence>
<dbReference type="EMBL" id="CP014352">
    <property type="protein sequence ID" value="AMS04105.1"/>
    <property type="molecule type" value="Genomic_DNA"/>
</dbReference>
<protein>
    <recommendedName>
        <fullName evidence="4">ATP/GTP-binding protein</fullName>
    </recommendedName>
</protein>
<proteinExistence type="predicted"/>
<dbReference type="AlphaFoldDB" id="A0AAC9AMJ4"/>
<feature type="compositionally biased region" description="Gly residues" evidence="1">
    <location>
        <begin position="1"/>
        <end position="13"/>
    </location>
</feature>
<sequence>MWKDGGSGKGGAGKDSTSIDGQTPQEASKSLDTRKSQSQYKCDQIAGQMKGLGGQAPNKANDAKMKNLTGQFNQSCTGVSDATKPGTVTNVKPRPDPGYLGRRAALTLDLPGAHPVISPDPSLNKWKMAAVGYPLWLSVTDPRSQVSTSITVEGYQVSLSAKRSAIRYNMGDGNTVSCGATTQWTKSVKAGTASPTCGYRYQKPSDPGRYKVTASASWQVTWSVMGETGTIGIDKAGGVQLLVGELQSVVVHR</sequence>
<feature type="compositionally biased region" description="Polar residues" evidence="1">
    <location>
        <begin position="76"/>
        <end position="90"/>
    </location>
</feature>
<feature type="compositionally biased region" description="Polar residues" evidence="1">
    <location>
        <begin position="18"/>
        <end position="28"/>
    </location>
</feature>
<feature type="region of interest" description="Disordered" evidence="1">
    <location>
        <begin position="76"/>
        <end position="98"/>
    </location>
</feature>
<gene>
    <name evidence="2" type="ORF">AXH35_00030</name>
</gene>
<organism evidence="2 3">
    <name type="scientific">Acidipropionibacterium acidipropionici</name>
    <dbReference type="NCBI Taxonomy" id="1748"/>
    <lineage>
        <taxon>Bacteria</taxon>
        <taxon>Bacillati</taxon>
        <taxon>Actinomycetota</taxon>
        <taxon>Actinomycetes</taxon>
        <taxon>Propionibacteriales</taxon>
        <taxon>Propionibacteriaceae</taxon>
        <taxon>Acidipropionibacterium</taxon>
    </lineage>
</organism>
<name>A0AAC9AMJ4_9ACTN</name>
<dbReference type="Proteomes" id="UP000075221">
    <property type="component" value="Chromosome"/>
</dbReference>